<gene>
    <name evidence="1" type="ORF">V1525DRAFT_396956</name>
</gene>
<evidence type="ECO:0000313" key="1">
    <source>
        <dbReference type="EMBL" id="KAK9239853.1"/>
    </source>
</evidence>
<dbReference type="Proteomes" id="UP001433508">
    <property type="component" value="Unassembled WGS sequence"/>
</dbReference>
<accession>A0ACC3T7E3</accession>
<evidence type="ECO:0000313" key="2">
    <source>
        <dbReference type="Proteomes" id="UP001433508"/>
    </source>
</evidence>
<proteinExistence type="predicted"/>
<sequence length="81" mass="8935">MFTSVCTDMVWEWLNLFEGSGIPYAAVNDIQAAKPSSVLVRNMITVVEHPTYGPLKFVNTPIKKPSIREAPPTLGQHTVHG</sequence>
<reference evidence="2" key="1">
    <citation type="journal article" date="2024" name="Front. Bioeng. Biotechnol.">
        <title>Genome-scale model development and genomic sequencing of the oleaginous clade Lipomyces.</title>
        <authorList>
            <person name="Czajka J.J."/>
            <person name="Han Y."/>
            <person name="Kim J."/>
            <person name="Mondo S.J."/>
            <person name="Hofstad B.A."/>
            <person name="Robles A."/>
            <person name="Haridas S."/>
            <person name="Riley R."/>
            <person name="LaButti K."/>
            <person name="Pangilinan J."/>
            <person name="Andreopoulos W."/>
            <person name="Lipzen A."/>
            <person name="Yan J."/>
            <person name="Wang M."/>
            <person name="Ng V."/>
            <person name="Grigoriev I.V."/>
            <person name="Spatafora J.W."/>
            <person name="Magnuson J.K."/>
            <person name="Baker S.E."/>
            <person name="Pomraning K.R."/>
        </authorList>
    </citation>
    <scope>NUCLEOTIDE SEQUENCE [LARGE SCALE GENOMIC DNA]</scope>
    <source>
        <strain evidence="2">CBS 7786</strain>
    </source>
</reference>
<comment type="caution">
    <text evidence="1">The sequence shown here is derived from an EMBL/GenBank/DDBJ whole genome shotgun (WGS) entry which is preliminary data.</text>
</comment>
<keyword evidence="2" id="KW-1185">Reference proteome</keyword>
<name>A0ACC3T7E3_LIPKO</name>
<protein>
    <submittedName>
        <fullName evidence="1">Uncharacterized protein</fullName>
    </submittedName>
</protein>
<organism evidence="1 2">
    <name type="scientific">Lipomyces kononenkoae</name>
    <name type="common">Yeast</name>
    <dbReference type="NCBI Taxonomy" id="34357"/>
    <lineage>
        <taxon>Eukaryota</taxon>
        <taxon>Fungi</taxon>
        <taxon>Dikarya</taxon>
        <taxon>Ascomycota</taxon>
        <taxon>Saccharomycotina</taxon>
        <taxon>Lipomycetes</taxon>
        <taxon>Lipomycetales</taxon>
        <taxon>Lipomycetaceae</taxon>
        <taxon>Lipomyces</taxon>
    </lineage>
</organism>
<dbReference type="EMBL" id="MU971343">
    <property type="protein sequence ID" value="KAK9239853.1"/>
    <property type="molecule type" value="Genomic_DNA"/>
</dbReference>